<dbReference type="RefSeq" id="WP_091610672.1">
    <property type="nucleotide sequence ID" value="NZ_FNNC01000001.1"/>
</dbReference>
<dbReference type="AlphaFoldDB" id="A0A1H2QXC6"/>
<proteinExistence type="predicted"/>
<dbReference type="Proteomes" id="UP000199488">
    <property type="component" value="Unassembled WGS sequence"/>
</dbReference>
<keyword evidence="1" id="KW-0472">Membrane</keyword>
<gene>
    <name evidence="2" type="ORF">SAMN05421781_0486</name>
</gene>
<accession>A0A1H2QXC6</accession>
<sequence>MIEKLAYTFCWLLLVAGFSFYTPWVPFGWSIYEGGIGLFILIVINFCLFGLFACTLALALQNRLLVMLSILLLLMPFITVGVWMLR</sequence>
<evidence type="ECO:0000313" key="2">
    <source>
        <dbReference type="EMBL" id="SDW11274.1"/>
    </source>
</evidence>
<name>A0A1H2QXC6_9BACI</name>
<feature type="transmembrane region" description="Helical" evidence="1">
    <location>
        <begin position="65"/>
        <end position="85"/>
    </location>
</feature>
<dbReference type="EMBL" id="FNNC01000001">
    <property type="protein sequence ID" value="SDW11274.1"/>
    <property type="molecule type" value="Genomic_DNA"/>
</dbReference>
<evidence type="ECO:0000256" key="1">
    <source>
        <dbReference type="SAM" id="Phobius"/>
    </source>
</evidence>
<feature type="transmembrane region" description="Helical" evidence="1">
    <location>
        <begin position="36"/>
        <end position="58"/>
    </location>
</feature>
<reference evidence="2 3" key="1">
    <citation type="submission" date="2016-10" db="EMBL/GenBank/DDBJ databases">
        <authorList>
            <person name="de Groot N.N."/>
        </authorList>
    </citation>
    <scope>NUCLEOTIDE SEQUENCE [LARGE SCALE GENOMIC DNA]</scope>
    <source>
        <strain evidence="2 3">DSM 23126</strain>
    </source>
</reference>
<organism evidence="2 3">
    <name type="scientific">Marinococcus luteus</name>
    <dbReference type="NCBI Taxonomy" id="1122204"/>
    <lineage>
        <taxon>Bacteria</taxon>
        <taxon>Bacillati</taxon>
        <taxon>Bacillota</taxon>
        <taxon>Bacilli</taxon>
        <taxon>Bacillales</taxon>
        <taxon>Bacillaceae</taxon>
        <taxon>Marinococcus</taxon>
    </lineage>
</organism>
<keyword evidence="1" id="KW-1133">Transmembrane helix</keyword>
<evidence type="ECO:0000313" key="3">
    <source>
        <dbReference type="Proteomes" id="UP000199488"/>
    </source>
</evidence>
<feature type="transmembrane region" description="Helical" evidence="1">
    <location>
        <begin position="5"/>
        <end position="24"/>
    </location>
</feature>
<keyword evidence="1" id="KW-0812">Transmembrane</keyword>
<dbReference type="STRING" id="1122204.SAMN05421781_0486"/>
<keyword evidence="3" id="KW-1185">Reference proteome</keyword>
<protein>
    <submittedName>
        <fullName evidence="2">Uncharacterized protein</fullName>
    </submittedName>
</protein>